<dbReference type="Proteomes" id="UP001156666">
    <property type="component" value="Unassembled WGS sequence"/>
</dbReference>
<reference evidence="1" key="1">
    <citation type="journal article" date="2014" name="Int. J. Syst. Evol. Microbiol.">
        <title>Complete genome sequence of Corynebacterium casei LMG S-19264T (=DSM 44701T), isolated from a smear-ripened cheese.</title>
        <authorList>
            <consortium name="US DOE Joint Genome Institute (JGI-PGF)"/>
            <person name="Walter F."/>
            <person name="Albersmeier A."/>
            <person name="Kalinowski J."/>
            <person name="Ruckert C."/>
        </authorList>
    </citation>
    <scope>NUCLEOTIDE SEQUENCE</scope>
    <source>
        <strain evidence="1">NBRC 108769</strain>
    </source>
</reference>
<sequence>MHLFVSKRRITKRCMSLPVTIFSILDPGDYVYEFIETLDYKNGGTIPVGETLVMGH</sequence>
<dbReference type="AlphaFoldDB" id="A0AA37ST16"/>
<accession>A0AA37ST16</accession>
<keyword evidence="2" id="KW-1185">Reference proteome</keyword>
<evidence type="ECO:0000313" key="1">
    <source>
        <dbReference type="EMBL" id="GLR19129.1"/>
    </source>
</evidence>
<evidence type="ECO:0000313" key="2">
    <source>
        <dbReference type="Proteomes" id="UP001156666"/>
    </source>
</evidence>
<dbReference type="EMBL" id="BSOH01000027">
    <property type="protein sequence ID" value="GLR19129.1"/>
    <property type="molecule type" value="Genomic_DNA"/>
</dbReference>
<gene>
    <name evidence="1" type="ORF">GCM10007940_37450</name>
</gene>
<organism evidence="1 2">
    <name type="scientific">Portibacter lacus</name>
    <dbReference type="NCBI Taxonomy" id="1099794"/>
    <lineage>
        <taxon>Bacteria</taxon>
        <taxon>Pseudomonadati</taxon>
        <taxon>Bacteroidota</taxon>
        <taxon>Saprospiria</taxon>
        <taxon>Saprospirales</taxon>
        <taxon>Haliscomenobacteraceae</taxon>
        <taxon>Portibacter</taxon>
    </lineage>
</organism>
<protein>
    <submittedName>
        <fullName evidence="1">Uncharacterized protein</fullName>
    </submittedName>
</protein>
<comment type="caution">
    <text evidence="1">The sequence shown here is derived from an EMBL/GenBank/DDBJ whole genome shotgun (WGS) entry which is preliminary data.</text>
</comment>
<dbReference type="RefSeq" id="WP_235292217.1">
    <property type="nucleotide sequence ID" value="NZ_BSOH01000027.1"/>
</dbReference>
<proteinExistence type="predicted"/>
<name>A0AA37ST16_9BACT</name>
<reference evidence="1" key="2">
    <citation type="submission" date="2023-01" db="EMBL/GenBank/DDBJ databases">
        <title>Draft genome sequence of Portibacter lacus strain NBRC 108769.</title>
        <authorList>
            <person name="Sun Q."/>
            <person name="Mori K."/>
        </authorList>
    </citation>
    <scope>NUCLEOTIDE SEQUENCE</scope>
    <source>
        <strain evidence="1">NBRC 108769</strain>
    </source>
</reference>